<organism evidence="2 3">
    <name type="scientific">Ficus carica</name>
    <name type="common">Common fig</name>
    <dbReference type="NCBI Taxonomy" id="3494"/>
    <lineage>
        <taxon>Eukaryota</taxon>
        <taxon>Viridiplantae</taxon>
        <taxon>Streptophyta</taxon>
        <taxon>Embryophyta</taxon>
        <taxon>Tracheophyta</taxon>
        <taxon>Spermatophyta</taxon>
        <taxon>Magnoliopsida</taxon>
        <taxon>eudicotyledons</taxon>
        <taxon>Gunneridae</taxon>
        <taxon>Pentapetalae</taxon>
        <taxon>rosids</taxon>
        <taxon>fabids</taxon>
        <taxon>Rosales</taxon>
        <taxon>Moraceae</taxon>
        <taxon>Ficeae</taxon>
        <taxon>Ficus</taxon>
    </lineage>
</organism>
<protein>
    <submittedName>
        <fullName evidence="2">Uncharacterized protein</fullName>
    </submittedName>
</protein>
<evidence type="ECO:0000256" key="1">
    <source>
        <dbReference type="SAM" id="MobiDB-lite"/>
    </source>
</evidence>
<comment type="caution">
    <text evidence="2">The sequence shown here is derived from an EMBL/GenBank/DDBJ whole genome shotgun (WGS) entry which is preliminary data.</text>
</comment>
<feature type="compositionally biased region" description="Basic and acidic residues" evidence="1">
    <location>
        <begin position="116"/>
        <end position="140"/>
    </location>
</feature>
<evidence type="ECO:0000313" key="2">
    <source>
        <dbReference type="EMBL" id="GMN45267.1"/>
    </source>
</evidence>
<evidence type="ECO:0000313" key="3">
    <source>
        <dbReference type="Proteomes" id="UP001187192"/>
    </source>
</evidence>
<dbReference type="EMBL" id="BTGU01000020">
    <property type="protein sequence ID" value="GMN45267.1"/>
    <property type="molecule type" value="Genomic_DNA"/>
</dbReference>
<keyword evidence="3" id="KW-1185">Reference proteome</keyword>
<accession>A0AA88D871</accession>
<dbReference type="Proteomes" id="UP001187192">
    <property type="component" value="Unassembled WGS sequence"/>
</dbReference>
<reference evidence="2" key="1">
    <citation type="submission" date="2023-07" db="EMBL/GenBank/DDBJ databases">
        <title>draft genome sequence of fig (Ficus carica).</title>
        <authorList>
            <person name="Takahashi T."/>
            <person name="Nishimura K."/>
        </authorList>
    </citation>
    <scope>NUCLEOTIDE SEQUENCE</scope>
</reference>
<sequence length="257" mass="28201">MPGELKGPSQLLLRLRWQGGRGQYRQWKRTSGMFSVVPVYLVSISGVRARTFLGRAGKKMDQRMGSVEERVLAVKGDVESMKEDLQRLGSLERSVGALMEKLSILDRLDHEWLRKGDRGSSVKDPNNRDRPVPELSDRGKSAVPETGGPSMEVSDGSGAVTTVGDVVEGSEGQLGGGQTLGERGGLSEEPKRLDLIVESTVQEYRRVFESLASSSLNIPEHVMESTFINGLRPDIRAEARMLKPGGALERKRVKSSK</sequence>
<feature type="region of interest" description="Disordered" evidence="1">
    <location>
        <begin position="116"/>
        <end position="158"/>
    </location>
</feature>
<dbReference type="AlphaFoldDB" id="A0AA88D871"/>
<gene>
    <name evidence="2" type="ORF">TIFTF001_014452</name>
</gene>
<name>A0AA88D871_FICCA</name>
<proteinExistence type="predicted"/>